<dbReference type="PANTHER" id="PTHR33490">
    <property type="entry name" value="BLR5614 PROTEIN-RELATED"/>
    <property type="match status" value="1"/>
</dbReference>
<keyword evidence="1" id="KW-0472">Membrane</keyword>
<feature type="chain" id="PRO_5014597958" description="Transglutaminase-like domain-containing protein" evidence="2">
    <location>
        <begin position="20"/>
        <end position="582"/>
    </location>
</feature>
<comment type="caution">
    <text evidence="4">The sequence shown here is derived from an EMBL/GenBank/DDBJ whole genome shotgun (WGS) entry which is preliminary data.</text>
</comment>
<feature type="signal peptide" evidence="2">
    <location>
        <begin position="1"/>
        <end position="19"/>
    </location>
</feature>
<dbReference type="Pfam" id="PF01841">
    <property type="entry name" value="Transglut_core"/>
    <property type="match status" value="1"/>
</dbReference>
<proteinExistence type="predicted"/>
<evidence type="ECO:0000256" key="1">
    <source>
        <dbReference type="SAM" id="Phobius"/>
    </source>
</evidence>
<keyword evidence="1" id="KW-1133">Transmembrane helix</keyword>
<organism evidence="4 5">
    <name type="scientific">Candidatus Shapirobacteria bacterium CG06_land_8_20_14_3_00_40_12</name>
    <dbReference type="NCBI Taxonomy" id="1974881"/>
    <lineage>
        <taxon>Bacteria</taxon>
        <taxon>Candidatus Shapironibacteriota</taxon>
    </lineage>
</organism>
<accession>A0A2M7ASV4</accession>
<protein>
    <recommendedName>
        <fullName evidence="3">Transglutaminase-like domain-containing protein</fullName>
    </recommendedName>
</protein>
<evidence type="ECO:0000313" key="4">
    <source>
        <dbReference type="EMBL" id="PIU73701.1"/>
    </source>
</evidence>
<dbReference type="Gene3D" id="3.10.620.30">
    <property type="match status" value="1"/>
</dbReference>
<feature type="domain" description="Transglutaminase-like" evidence="3">
    <location>
        <begin position="334"/>
        <end position="405"/>
    </location>
</feature>
<sequence>MFWILLGLFFFSNLSQINAIDEFTVKQNIDYTVNQTGDTEVLHQIEIINNFSQLVPKEYSFSLYGLNPLDIQASDSSGPIAISTTVSSIDTQIKLNLPRAQAGKNQVTAFSIRYRLSGLATTKGKTWEITLPQFQSSLKSNLTVNLKVPLSFGHLSFNPKDSTIKNDSLYSLIRLEKFDSAQKNVFIFGNIQLFDFNLKYYLENQNSIASLIPISIPPDTSGQKIIFTKINPRPQYVESDNDGNWLAYFLLSPKTSIKIEVAGQAKIGSHPVPVIPPDSSLSEQLYWPVNHPEIKALAAKYTTPKSIFDFVVSTLSYNDNRLNSSTRRGALESLKTPSDSLCTDFTDLFITIARSAGIPAREIEGFAYSNNLKIKPLKPGTDLLHAWPEYYNPNTSNWVAVDPTWTKTTNGVDYFRDLDLNHLAFVIHQSKSDYPPPPGSYKANPQEKTVKVVFATSEINPDLSPPDFSVKFVPFSSGQLIIKNPNLQAISNLRVSSSPLNLNKSFSSLPPLSSQVINLSQLPFFDSLLPQNQKLNLSVSYSADHQKTIEITNPFHYLNLLVLIIISLIILSVGGIILSRNA</sequence>
<keyword evidence="1" id="KW-0812">Transmembrane</keyword>
<name>A0A2M7ASV4_9BACT</name>
<dbReference type="EMBL" id="PEWA01000012">
    <property type="protein sequence ID" value="PIU73701.1"/>
    <property type="molecule type" value="Genomic_DNA"/>
</dbReference>
<dbReference type="SUPFAM" id="SSF54001">
    <property type="entry name" value="Cysteine proteinases"/>
    <property type="match status" value="1"/>
</dbReference>
<reference evidence="5" key="1">
    <citation type="submission" date="2017-09" db="EMBL/GenBank/DDBJ databases">
        <title>Depth-based differentiation of microbial function through sediment-hosted aquifers and enrichment of novel symbionts in the deep terrestrial subsurface.</title>
        <authorList>
            <person name="Probst A.J."/>
            <person name="Ladd B."/>
            <person name="Jarett J.K."/>
            <person name="Geller-Mcgrath D.E."/>
            <person name="Sieber C.M.K."/>
            <person name="Emerson J.B."/>
            <person name="Anantharaman K."/>
            <person name="Thomas B.C."/>
            <person name="Malmstrom R."/>
            <person name="Stieglmeier M."/>
            <person name="Klingl A."/>
            <person name="Woyke T."/>
            <person name="Ryan C.M."/>
            <person name="Banfield J.F."/>
        </authorList>
    </citation>
    <scope>NUCLEOTIDE SEQUENCE [LARGE SCALE GENOMIC DNA]</scope>
</reference>
<dbReference type="InterPro" id="IPR002931">
    <property type="entry name" value="Transglutaminase-like"/>
</dbReference>
<evidence type="ECO:0000313" key="5">
    <source>
        <dbReference type="Proteomes" id="UP000231407"/>
    </source>
</evidence>
<evidence type="ECO:0000256" key="2">
    <source>
        <dbReference type="SAM" id="SignalP"/>
    </source>
</evidence>
<keyword evidence="2" id="KW-0732">Signal</keyword>
<dbReference type="AlphaFoldDB" id="A0A2M7ASV4"/>
<dbReference type="InterPro" id="IPR038765">
    <property type="entry name" value="Papain-like_cys_pep_sf"/>
</dbReference>
<gene>
    <name evidence="4" type="ORF">COS78_00865</name>
</gene>
<feature type="transmembrane region" description="Helical" evidence="1">
    <location>
        <begin position="557"/>
        <end position="578"/>
    </location>
</feature>
<dbReference type="Proteomes" id="UP000231407">
    <property type="component" value="Unassembled WGS sequence"/>
</dbReference>
<evidence type="ECO:0000259" key="3">
    <source>
        <dbReference type="SMART" id="SM00460"/>
    </source>
</evidence>
<dbReference type="SMART" id="SM00460">
    <property type="entry name" value="TGc"/>
    <property type="match status" value="1"/>
</dbReference>